<dbReference type="Gene3D" id="1.20.1440.100">
    <property type="entry name" value="SG protein - dephosphorylation function"/>
    <property type="match status" value="1"/>
</dbReference>
<protein>
    <submittedName>
        <fullName evidence="6">Haloacid dehalogenase-like hydrolase</fullName>
    </submittedName>
</protein>
<keyword evidence="5" id="KW-0472">Membrane</keyword>
<accession>A0A3G6J9W2</accession>
<dbReference type="Gene3D" id="3.40.50.1000">
    <property type="entry name" value="HAD superfamily/HAD-like"/>
    <property type="match status" value="1"/>
</dbReference>
<evidence type="ECO:0000256" key="5">
    <source>
        <dbReference type="SAM" id="Phobius"/>
    </source>
</evidence>
<keyword evidence="5" id="KW-1133">Transmembrane helix</keyword>
<dbReference type="KEGG" id="ccho:CCHOA_10875"/>
<dbReference type="NCBIfam" id="TIGR01488">
    <property type="entry name" value="HAD-SF-IB"/>
    <property type="match status" value="1"/>
</dbReference>
<keyword evidence="5" id="KW-0812">Transmembrane</keyword>
<keyword evidence="3 6" id="KW-0378">Hydrolase</keyword>
<dbReference type="NCBIfam" id="TIGR01490">
    <property type="entry name" value="HAD-SF-IB-hyp1"/>
    <property type="match status" value="1"/>
</dbReference>
<comment type="similarity">
    <text evidence="1">Belongs to the HAD-like hydrolase superfamily. SerB family.</text>
</comment>
<dbReference type="GO" id="GO:0016787">
    <property type="term" value="F:hydrolase activity"/>
    <property type="evidence" value="ECO:0007669"/>
    <property type="project" value="UniProtKB-KW"/>
</dbReference>
<evidence type="ECO:0000256" key="1">
    <source>
        <dbReference type="ARBA" id="ARBA00009184"/>
    </source>
</evidence>
<dbReference type="EMBL" id="CP033896">
    <property type="protein sequence ID" value="AZA14553.1"/>
    <property type="molecule type" value="Genomic_DNA"/>
</dbReference>
<organism evidence="6 7">
    <name type="scientific">Corynebacterium choanae</name>
    <dbReference type="NCBI Taxonomy" id="1862358"/>
    <lineage>
        <taxon>Bacteria</taxon>
        <taxon>Bacillati</taxon>
        <taxon>Actinomycetota</taxon>
        <taxon>Actinomycetes</taxon>
        <taxon>Mycobacteriales</taxon>
        <taxon>Corynebacteriaceae</taxon>
        <taxon>Corynebacterium</taxon>
    </lineage>
</organism>
<evidence type="ECO:0000256" key="2">
    <source>
        <dbReference type="ARBA" id="ARBA00022723"/>
    </source>
</evidence>
<keyword evidence="4" id="KW-0460">Magnesium</keyword>
<dbReference type="InterPro" id="IPR023214">
    <property type="entry name" value="HAD_sf"/>
</dbReference>
<dbReference type="RefSeq" id="WP_164472462.1">
    <property type="nucleotide sequence ID" value="NZ_CP033896.1"/>
</dbReference>
<dbReference type="InterPro" id="IPR006385">
    <property type="entry name" value="HAD_hydro_SerB1"/>
</dbReference>
<sequence>MSEHAAQPAATPTNVAAFFDLDKTLIASSSALAFSRELFGHGLISATDAAKIVWAEVIYLAIGHTETRMERLKTAMMNMIDGWDDAEIRSLLGDAINRVITPTIYAEAKELLDAHRNLGHDLILISASPLLVVEPIAELLGIPTTVATELGLQDGIYNGTIHFYCKGQRKAEAMQAIAAERGYDLSRCFAYSDSIVDLPMLTTVGHPVAVNPDRSLRKEAAARHWPVRRFTHPLMRRSITKAVLLGFVTVITTLAAGWALIRESTSAKQPAFRIFRFLLRQH</sequence>
<proteinExistence type="inferred from homology"/>
<dbReference type="PANTHER" id="PTHR43344:SF13">
    <property type="entry name" value="PHOSPHATASE RV3661-RELATED"/>
    <property type="match status" value="1"/>
</dbReference>
<dbReference type="AlphaFoldDB" id="A0A3G6J9W2"/>
<keyword evidence="2" id="KW-0479">Metal-binding</keyword>
<evidence type="ECO:0000313" key="6">
    <source>
        <dbReference type="EMBL" id="AZA14553.1"/>
    </source>
</evidence>
<reference evidence="6 7" key="1">
    <citation type="submission" date="2018-11" db="EMBL/GenBank/DDBJ databases">
        <authorList>
            <person name="Kleinhagauer T."/>
            <person name="Glaeser S.P."/>
            <person name="Spergser J."/>
            <person name="Ruckert C."/>
            <person name="Kaempfer P."/>
            <person name="Busse H.-J."/>
        </authorList>
    </citation>
    <scope>NUCLEOTIDE SEQUENCE [LARGE SCALE GENOMIC DNA]</scope>
    <source>
        <strain evidence="6 7">200CH</strain>
    </source>
</reference>
<dbReference type="PANTHER" id="PTHR43344">
    <property type="entry name" value="PHOSPHOSERINE PHOSPHATASE"/>
    <property type="match status" value="1"/>
</dbReference>
<dbReference type="Pfam" id="PF12710">
    <property type="entry name" value="HAD"/>
    <property type="match status" value="1"/>
</dbReference>
<dbReference type="Proteomes" id="UP000269019">
    <property type="component" value="Chromosome"/>
</dbReference>
<feature type="transmembrane region" description="Helical" evidence="5">
    <location>
        <begin position="242"/>
        <end position="261"/>
    </location>
</feature>
<dbReference type="GO" id="GO:0046872">
    <property type="term" value="F:metal ion binding"/>
    <property type="evidence" value="ECO:0007669"/>
    <property type="project" value="UniProtKB-KW"/>
</dbReference>
<dbReference type="InterPro" id="IPR050582">
    <property type="entry name" value="HAD-like_SerB"/>
</dbReference>
<dbReference type="CDD" id="cd02612">
    <property type="entry name" value="HAD_PGPPase"/>
    <property type="match status" value="1"/>
</dbReference>
<dbReference type="InterPro" id="IPR036412">
    <property type="entry name" value="HAD-like_sf"/>
</dbReference>
<gene>
    <name evidence="6" type="ORF">CCHOA_10875</name>
</gene>
<evidence type="ECO:0000313" key="7">
    <source>
        <dbReference type="Proteomes" id="UP000269019"/>
    </source>
</evidence>
<dbReference type="SUPFAM" id="SSF56784">
    <property type="entry name" value="HAD-like"/>
    <property type="match status" value="1"/>
</dbReference>
<keyword evidence="7" id="KW-1185">Reference proteome</keyword>
<evidence type="ECO:0000256" key="3">
    <source>
        <dbReference type="ARBA" id="ARBA00022801"/>
    </source>
</evidence>
<evidence type="ECO:0000256" key="4">
    <source>
        <dbReference type="ARBA" id="ARBA00022842"/>
    </source>
</evidence>
<name>A0A3G6J9W2_9CORY</name>